<dbReference type="Gene3D" id="1.10.1040.10">
    <property type="entry name" value="N-(1-d-carboxylethyl)-l-norvaline Dehydrogenase, domain 2"/>
    <property type="match status" value="1"/>
</dbReference>
<dbReference type="SUPFAM" id="SSF48179">
    <property type="entry name" value="6-phosphogluconate dehydrogenase C-terminal domain-like"/>
    <property type="match status" value="1"/>
</dbReference>
<dbReference type="InterPro" id="IPR006115">
    <property type="entry name" value="6PGDH_NADP-bd"/>
</dbReference>
<sequence length="290" mass="30973">MAQIAWIGAGVMGRPLAGHLARHGHQVRVYTRRFETLNGVEEEGLIPCHTIAQAVEGAEYVFVMVGYPKDVEEVFTGEGGIFSCAAPGTVAVDMTTSSPELARRLWEQGREKGIRVLDAPVSGGDSGSRNATLSIMVGGQREDFEQVRPLFACLGTGIHYMGPAGSGQHTKAANQIAVAGATAAYTEALCYAEAAGLDPQAMLAAIGGGAAGSWQIANMAPRVLAGDFAPGFFIKHFIKDMKIVQDESARRAVELPMLNTVCALYEELARRGLENAGTQALIRYYQDKDR</sequence>
<comment type="similarity">
    <text evidence="1">Belongs to the HIBADH-related family.</text>
</comment>
<dbReference type="Gene3D" id="3.40.50.720">
    <property type="entry name" value="NAD(P)-binding Rossmann-like Domain"/>
    <property type="match status" value="1"/>
</dbReference>
<evidence type="ECO:0000313" key="7">
    <source>
        <dbReference type="EMBL" id="HIY22071.1"/>
    </source>
</evidence>
<dbReference type="GO" id="GO:0051287">
    <property type="term" value="F:NAD binding"/>
    <property type="evidence" value="ECO:0007669"/>
    <property type="project" value="InterPro"/>
</dbReference>
<evidence type="ECO:0000256" key="3">
    <source>
        <dbReference type="ARBA" id="ARBA00023027"/>
    </source>
</evidence>
<dbReference type="InterPro" id="IPR015815">
    <property type="entry name" value="HIBADH-related"/>
</dbReference>
<reference evidence="7" key="1">
    <citation type="journal article" date="2021" name="PeerJ">
        <title>Extensive microbial diversity within the chicken gut microbiome revealed by metagenomics and culture.</title>
        <authorList>
            <person name="Gilroy R."/>
            <person name="Ravi A."/>
            <person name="Getino M."/>
            <person name="Pursley I."/>
            <person name="Horton D.L."/>
            <person name="Alikhan N.F."/>
            <person name="Baker D."/>
            <person name="Gharbi K."/>
            <person name="Hall N."/>
            <person name="Watson M."/>
            <person name="Adriaenssens E.M."/>
            <person name="Foster-Nyarko E."/>
            <person name="Jarju S."/>
            <person name="Secka A."/>
            <person name="Antonio M."/>
            <person name="Oren A."/>
            <person name="Chaudhuri R.R."/>
            <person name="La Ragione R."/>
            <person name="Hildebrand F."/>
            <person name="Pallen M.J."/>
        </authorList>
    </citation>
    <scope>NUCLEOTIDE SEQUENCE</scope>
    <source>
        <strain evidence="7">ChiBcec16_6824</strain>
    </source>
</reference>
<feature type="active site" evidence="4">
    <location>
        <position position="171"/>
    </location>
</feature>
<dbReference type="AlphaFoldDB" id="A0A9D1Y9S4"/>
<dbReference type="InterPro" id="IPR029154">
    <property type="entry name" value="HIBADH-like_NADP-bd"/>
</dbReference>
<dbReference type="SUPFAM" id="SSF51735">
    <property type="entry name" value="NAD(P)-binding Rossmann-fold domains"/>
    <property type="match status" value="1"/>
</dbReference>
<name>A0A9D1Y9S4_9FIRM</name>
<dbReference type="Pfam" id="PF03446">
    <property type="entry name" value="NAD_binding_2"/>
    <property type="match status" value="1"/>
</dbReference>
<proteinExistence type="inferred from homology"/>
<evidence type="ECO:0000256" key="1">
    <source>
        <dbReference type="ARBA" id="ARBA00009080"/>
    </source>
</evidence>
<feature type="domain" description="3-hydroxyisobutyrate dehydrogenase-like NAD-binding" evidence="6">
    <location>
        <begin position="165"/>
        <end position="285"/>
    </location>
</feature>
<dbReference type="EMBL" id="DXDX01000170">
    <property type="protein sequence ID" value="HIY22071.1"/>
    <property type="molecule type" value="Genomic_DNA"/>
</dbReference>
<keyword evidence="2" id="KW-0560">Oxidoreductase</keyword>
<dbReference type="InterPro" id="IPR036291">
    <property type="entry name" value="NAD(P)-bd_dom_sf"/>
</dbReference>
<dbReference type="Pfam" id="PF14833">
    <property type="entry name" value="NAD_binding_11"/>
    <property type="match status" value="1"/>
</dbReference>
<organism evidence="7 8">
    <name type="scientific">Candidatus Flavonifractor merdigallinarum</name>
    <dbReference type="NCBI Taxonomy" id="2838589"/>
    <lineage>
        <taxon>Bacteria</taxon>
        <taxon>Bacillati</taxon>
        <taxon>Bacillota</taxon>
        <taxon>Clostridia</taxon>
        <taxon>Eubacteriales</taxon>
        <taxon>Oscillospiraceae</taxon>
        <taxon>Flavonifractor</taxon>
    </lineage>
</organism>
<dbReference type="GO" id="GO:0016491">
    <property type="term" value="F:oxidoreductase activity"/>
    <property type="evidence" value="ECO:0007669"/>
    <property type="project" value="UniProtKB-KW"/>
</dbReference>
<dbReference type="Proteomes" id="UP000823868">
    <property type="component" value="Unassembled WGS sequence"/>
</dbReference>
<evidence type="ECO:0000259" key="6">
    <source>
        <dbReference type="Pfam" id="PF14833"/>
    </source>
</evidence>
<feature type="domain" description="6-phosphogluconate dehydrogenase NADP-binding" evidence="5">
    <location>
        <begin position="3"/>
        <end position="162"/>
    </location>
</feature>
<dbReference type="GO" id="GO:0050661">
    <property type="term" value="F:NADP binding"/>
    <property type="evidence" value="ECO:0007669"/>
    <property type="project" value="InterPro"/>
</dbReference>
<evidence type="ECO:0000256" key="2">
    <source>
        <dbReference type="ARBA" id="ARBA00023002"/>
    </source>
</evidence>
<dbReference type="InterPro" id="IPR008927">
    <property type="entry name" value="6-PGluconate_DH-like_C_sf"/>
</dbReference>
<reference evidence="7" key="2">
    <citation type="submission" date="2021-04" db="EMBL/GenBank/DDBJ databases">
        <authorList>
            <person name="Gilroy R."/>
        </authorList>
    </citation>
    <scope>NUCLEOTIDE SEQUENCE</scope>
    <source>
        <strain evidence="7">ChiBcec16_6824</strain>
    </source>
</reference>
<evidence type="ECO:0000256" key="4">
    <source>
        <dbReference type="PIRSR" id="PIRSR000103-1"/>
    </source>
</evidence>
<gene>
    <name evidence="7" type="ORF">H9841_09250</name>
</gene>
<dbReference type="PANTHER" id="PTHR43060">
    <property type="entry name" value="3-HYDROXYISOBUTYRATE DEHYDROGENASE-LIKE 1, MITOCHONDRIAL-RELATED"/>
    <property type="match status" value="1"/>
</dbReference>
<protein>
    <submittedName>
        <fullName evidence="7">NAD(P)-dependent oxidoreductase</fullName>
    </submittedName>
</protein>
<accession>A0A9D1Y9S4</accession>
<dbReference type="PIRSF" id="PIRSF000103">
    <property type="entry name" value="HIBADH"/>
    <property type="match status" value="1"/>
</dbReference>
<keyword evidence="3" id="KW-0520">NAD</keyword>
<evidence type="ECO:0000313" key="8">
    <source>
        <dbReference type="Proteomes" id="UP000823868"/>
    </source>
</evidence>
<dbReference type="InterPro" id="IPR013328">
    <property type="entry name" value="6PGD_dom2"/>
</dbReference>
<dbReference type="PANTHER" id="PTHR43060:SF15">
    <property type="entry name" value="3-HYDROXYISOBUTYRATE DEHYDROGENASE-LIKE 1, MITOCHONDRIAL-RELATED"/>
    <property type="match status" value="1"/>
</dbReference>
<evidence type="ECO:0000259" key="5">
    <source>
        <dbReference type="Pfam" id="PF03446"/>
    </source>
</evidence>
<comment type="caution">
    <text evidence="7">The sequence shown here is derived from an EMBL/GenBank/DDBJ whole genome shotgun (WGS) entry which is preliminary data.</text>
</comment>